<dbReference type="AlphaFoldDB" id="X1RTG2"/>
<dbReference type="EMBL" id="BARW01002313">
    <property type="protein sequence ID" value="GAI70266.1"/>
    <property type="molecule type" value="Genomic_DNA"/>
</dbReference>
<sequence>EEPTTELLIVALGNTYPIKEELKSLGFRWNAVNKVWYRLGEVTDLHCGFFTDIAGRDVKPGVHFRCFELEETRWREI</sequence>
<proteinExistence type="predicted"/>
<evidence type="ECO:0000313" key="1">
    <source>
        <dbReference type="EMBL" id="GAI70266.1"/>
    </source>
</evidence>
<organism evidence="1">
    <name type="scientific">marine sediment metagenome</name>
    <dbReference type="NCBI Taxonomy" id="412755"/>
    <lineage>
        <taxon>unclassified sequences</taxon>
        <taxon>metagenomes</taxon>
        <taxon>ecological metagenomes</taxon>
    </lineage>
</organism>
<feature type="non-terminal residue" evidence="1">
    <location>
        <position position="1"/>
    </location>
</feature>
<name>X1RTG2_9ZZZZ</name>
<reference evidence="1" key="1">
    <citation type="journal article" date="2014" name="Front. Microbiol.">
        <title>High frequency of phylogenetically diverse reductive dehalogenase-homologous genes in deep subseafloor sedimentary metagenomes.</title>
        <authorList>
            <person name="Kawai M."/>
            <person name="Futagami T."/>
            <person name="Toyoda A."/>
            <person name="Takaki Y."/>
            <person name="Nishi S."/>
            <person name="Hori S."/>
            <person name="Arai W."/>
            <person name="Tsubouchi T."/>
            <person name="Morono Y."/>
            <person name="Uchiyama I."/>
            <person name="Ito T."/>
            <person name="Fujiyama A."/>
            <person name="Inagaki F."/>
            <person name="Takami H."/>
        </authorList>
    </citation>
    <scope>NUCLEOTIDE SEQUENCE</scope>
    <source>
        <strain evidence="1">Expedition CK06-06</strain>
    </source>
</reference>
<comment type="caution">
    <text evidence="1">The sequence shown here is derived from an EMBL/GenBank/DDBJ whole genome shotgun (WGS) entry which is preliminary data.</text>
</comment>
<accession>X1RTG2</accession>
<gene>
    <name evidence="1" type="ORF">S12H4_06546</name>
</gene>
<protein>
    <submittedName>
        <fullName evidence="1">Uncharacterized protein</fullName>
    </submittedName>
</protein>